<dbReference type="AlphaFoldDB" id="A0A271LZ23"/>
<evidence type="ECO:0000256" key="1">
    <source>
        <dbReference type="SAM" id="MobiDB-lite"/>
    </source>
</evidence>
<protein>
    <submittedName>
        <fullName evidence="2">Uncharacterized protein</fullName>
    </submittedName>
</protein>
<evidence type="ECO:0000313" key="3">
    <source>
        <dbReference type="Proteomes" id="UP000216442"/>
    </source>
</evidence>
<sequence length="67" mass="7584">MHGPLNEIQIAWRNCGQPSGHHRQIGKSNMSEFTFANTGENRVFGTPRNPRDRPVLLEDHPQALPPQ</sequence>
<gene>
    <name evidence="2" type="ORF">CIT26_00245</name>
</gene>
<dbReference type="EMBL" id="NPKJ01000003">
    <property type="protein sequence ID" value="PAQ12475.1"/>
    <property type="molecule type" value="Genomic_DNA"/>
</dbReference>
<comment type="caution">
    <text evidence="2">The sequence shown here is derived from an EMBL/GenBank/DDBJ whole genome shotgun (WGS) entry which is preliminary data.</text>
</comment>
<name>A0A271LZ23_9HYPH</name>
<accession>A0A271LZ23</accession>
<evidence type="ECO:0000313" key="2">
    <source>
        <dbReference type="EMBL" id="PAQ12475.1"/>
    </source>
</evidence>
<organism evidence="2 3">
    <name type="scientific">Mesorhizobium temperatum</name>
    <dbReference type="NCBI Taxonomy" id="241416"/>
    <lineage>
        <taxon>Bacteria</taxon>
        <taxon>Pseudomonadati</taxon>
        <taxon>Pseudomonadota</taxon>
        <taxon>Alphaproteobacteria</taxon>
        <taxon>Hyphomicrobiales</taxon>
        <taxon>Phyllobacteriaceae</taxon>
        <taxon>Mesorhizobium</taxon>
    </lineage>
</organism>
<dbReference type="InterPro" id="IPR036928">
    <property type="entry name" value="AS_sf"/>
</dbReference>
<reference evidence="2 3" key="1">
    <citation type="submission" date="2017-08" db="EMBL/GenBank/DDBJ databases">
        <title>Mesorhizobium wenxinae sp. nov., a novel rhizobial species isolated from root nodules of chickpea (Cicer arietinum L.).</title>
        <authorList>
            <person name="Zhang J."/>
        </authorList>
    </citation>
    <scope>NUCLEOTIDE SEQUENCE [LARGE SCALE GENOMIC DNA]</scope>
    <source>
        <strain evidence="2 3">SDW018</strain>
    </source>
</reference>
<keyword evidence="3" id="KW-1185">Reference proteome</keyword>
<feature type="compositionally biased region" description="Basic and acidic residues" evidence="1">
    <location>
        <begin position="49"/>
        <end position="61"/>
    </location>
</feature>
<proteinExistence type="predicted"/>
<feature type="region of interest" description="Disordered" evidence="1">
    <location>
        <begin position="40"/>
        <end position="67"/>
    </location>
</feature>
<dbReference type="SUPFAM" id="SSF75304">
    <property type="entry name" value="Amidase signature (AS) enzymes"/>
    <property type="match status" value="1"/>
</dbReference>
<dbReference type="Proteomes" id="UP000216442">
    <property type="component" value="Unassembled WGS sequence"/>
</dbReference>